<evidence type="ECO:0000313" key="2">
    <source>
        <dbReference type="Proteomes" id="UP000245591"/>
    </source>
</evidence>
<dbReference type="AlphaFoldDB" id="A0A2U1J7H7"/>
<reference evidence="1 2" key="1">
    <citation type="journal article" date="2018" name="MBio">
        <title>Comparative Genomics Reveals the Core Gene Toolbox for the Fungus-Insect Symbiosis.</title>
        <authorList>
            <person name="Wang Y."/>
            <person name="Stata M."/>
            <person name="Wang W."/>
            <person name="Stajich J.E."/>
            <person name="White M.M."/>
            <person name="Moncalvo J.M."/>
        </authorList>
    </citation>
    <scope>NUCLEOTIDE SEQUENCE [LARGE SCALE GENOMIC DNA]</scope>
    <source>
        <strain evidence="1 2">AUS-126-30</strain>
    </source>
</reference>
<keyword evidence="2" id="KW-1185">Reference proteome</keyword>
<accession>A0A2U1J7H7</accession>
<comment type="caution">
    <text evidence="1">The sequence shown here is derived from an EMBL/GenBank/DDBJ whole genome shotgun (WGS) entry which is preliminary data.</text>
</comment>
<dbReference type="Proteomes" id="UP000245591">
    <property type="component" value="Unassembled WGS sequence"/>
</dbReference>
<proteinExistence type="predicted"/>
<feature type="non-terminal residue" evidence="1">
    <location>
        <position position="1"/>
    </location>
</feature>
<evidence type="ECO:0000313" key="1">
    <source>
        <dbReference type="EMBL" id="PWA01005.1"/>
    </source>
</evidence>
<dbReference type="EMBL" id="MBFU01000243">
    <property type="protein sequence ID" value="PWA01005.1"/>
    <property type="molecule type" value="Genomic_DNA"/>
</dbReference>
<organism evidence="1 2">
    <name type="scientific">Smittium angustum</name>
    <dbReference type="NCBI Taxonomy" id="133377"/>
    <lineage>
        <taxon>Eukaryota</taxon>
        <taxon>Fungi</taxon>
        <taxon>Fungi incertae sedis</taxon>
        <taxon>Zoopagomycota</taxon>
        <taxon>Kickxellomycotina</taxon>
        <taxon>Harpellomycetes</taxon>
        <taxon>Harpellales</taxon>
        <taxon>Legeriomycetaceae</taxon>
        <taxon>Smittium</taxon>
    </lineage>
</organism>
<gene>
    <name evidence="1" type="ORF">BB558_002923</name>
</gene>
<protein>
    <submittedName>
        <fullName evidence="1">Uncharacterized protein</fullName>
    </submittedName>
</protein>
<sequence length="184" mass="21598">LVTRRHIIIVLSPDDSWFKISLNTREVKILHTKGIHTWKKLISLCVRFNYLNKTKLWIGKGKINKIINFPSYIIDYIKNLDPIGMVEQFTVKNKMIYAGNKLEKYSHREGRTMLSKKDLGDFDAINSTQPILLDVVNRVQRFYEKIPNTDTIHTIAMWNIHKERIDMIFNNTFTDANGLLVIHN</sequence>
<name>A0A2U1J7H7_SMIAN</name>